<keyword evidence="3" id="KW-1185">Reference proteome</keyword>
<evidence type="ECO:0008006" key="4">
    <source>
        <dbReference type="Google" id="ProtNLM"/>
    </source>
</evidence>
<feature type="signal peptide" evidence="1">
    <location>
        <begin position="1"/>
        <end position="22"/>
    </location>
</feature>
<protein>
    <recommendedName>
        <fullName evidence="4">CUB domain-containing protein</fullName>
    </recommendedName>
</protein>
<dbReference type="EnsemblMetazoa" id="CLYHEMT018563.2">
    <property type="protein sequence ID" value="CLYHEMP018563.2"/>
    <property type="gene ID" value="CLYHEMG018563"/>
</dbReference>
<name>A0A7M5X8R9_9CNID</name>
<evidence type="ECO:0000313" key="2">
    <source>
        <dbReference type="EnsemblMetazoa" id="CLYHEMP018563.2"/>
    </source>
</evidence>
<dbReference type="CDD" id="cd00117">
    <property type="entry name" value="TFP"/>
    <property type="match status" value="1"/>
</dbReference>
<organism evidence="2 3">
    <name type="scientific">Clytia hemisphaerica</name>
    <dbReference type="NCBI Taxonomy" id="252671"/>
    <lineage>
        <taxon>Eukaryota</taxon>
        <taxon>Metazoa</taxon>
        <taxon>Cnidaria</taxon>
        <taxon>Hydrozoa</taxon>
        <taxon>Hydroidolina</taxon>
        <taxon>Leptothecata</taxon>
        <taxon>Obeliida</taxon>
        <taxon>Clytiidae</taxon>
        <taxon>Clytia</taxon>
    </lineage>
</organism>
<dbReference type="AlphaFoldDB" id="A0A7M5X8R9"/>
<keyword evidence="1" id="KW-0732">Signal</keyword>
<reference evidence="2" key="1">
    <citation type="submission" date="2021-01" db="UniProtKB">
        <authorList>
            <consortium name="EnsemblMetazoa"/>
        </authorList>
    </citation>
    <scope>IDENTIFICATION</scope>
</reference>
<proteinExistence type="predicted"/>
<evidence type="ECO:0000313" key="3">
    <source>
        <dbReference type="Proteomes" id="UP000594262"/>
    </source>
</evidence>
<sequence>MISKAIYLLLVQLLLLNGESLAIKCYIGENDVIDCSHGGTSDVCGVQTIVYNGQTLRTPMCVPISTEPMCYQNQQATDYMSTKICCCKSDFCNNEAFANACNPGTTSRTTTLAPRPWPTSSANSFKCQYRIQSIGFGEGLDTNLNAGEIDCDILGGYFQKKCMVYVLKEGGSSTLITSSCAIRYASYDFCELGGDYEDVGFKRYAVATQRIAITLNFSSNVHKESLVLPTRSIQQITRSIQQITRYYQQITRYSQQRPNRRSRIFTASREQQKTDKLQEIKVLASAMMVLVSMWRINVLSYMGKTLKMIRIPIRAVFYIDMQIHVG</sequence>
<evidence type="ECO:0000256" key="1">
    <source>
        <dbReference type="SAM" id="SignalP"/>
    </source>
</evidence>
<feature type="chain" id="PRO_5029468210" description="CUB domain-containing protein" evidence="1">
    <location>
        <begin position="23"/>
        <end position="326"/>
    </location>
</feature>
<dbReference type="Proteomes" id="UP000594262">
    <property type="component" value="Unplaced"/>
</dbReference>
<accession>A0A7M5X8R9</accession>